<evidence type="ECO:0000259" key="2">
    <source>
        <dbReference type="PROSITE" id="PS51677"/>
    </source>
</evidence>
<dbReference type="CDD" id="cd10959">
    <property type="entry name" value="CE4_NodB_like_3"/>
    <property type="match status" value="1"/>
</dbReference>
<dbReference type="GO" id="GO:0016810">
    <property type="term" value="F:hydrolase activity, acting on carbon-nitrogen (but not peptide) bonds"/>
    <property type="evidence" value="ECO:0007669"/>
    <property type="project" value="InterPro"/>
</dbReference>
<dbReference type="OrthoDB" id="9812065at2"/>
<dbReference type="InterPro" id="IPR002509">
    <property type="entry name" value="NODB_dom"/>
</dbReference>
<dbReference type="InterPro" id="IPR050248">
    <property type="entry name" value="Polysacc_deacetylase_ArnD"/>
</dbReference>
<accession>R1AS48</accession>
<evidence type="ECO:0000313" key="3">
    <source>
        <dbReference type="EMBL" id="EOC99466.1"/>
    </source>
</evidence>
<reference evidence="3 4" key="1">
    <citation type="journal article" date="2015" name="Geomicrobiol. J.">
        <title>Caldisalinibacter kiritimatiensis gen. nov., sp. nov., a moderately thermohalophilic thiosulfate-reducing bacterium from a hypersaline microbial mat.</title>
        <authorList>
            <person name="Ben Hania W."/>
            <person name="Joseph M."/>
            <person name="Fiebig A."/>
            <person name="Bunk B."/>
            <person name="Klenk H.-P."/>
            <person name="Fardeau M.-L."/>
            <person name="Spring S."/>
        </authorList>
    </citation>
    <scope>NUCLEOTIDE SEQUENCE [LARGE SCALE GENOMIC DNA]</scope>
    <source>
        <strain evidence="3 4">L21-TH-D2</strain>
    </source>
</reference>
<evidence type="ECO:0000256" key="1">
    <source>
        <dbReference type="SAM" id="Phobius"/>
    </source>
</evidence>
<dbReference type="Pfam" id="PF01522">
    <property type="entry name" value="Polysacc_deac_1"/>
    <property type="match status" value="1"/>
</dbReference>
<dbReference type="eggNOG" id="COG0726">
    <property type="taxonomic scope" value="Bacteria"/>
</dbReference>
<keyword evidence="1" id="KW-1133">Transmembrane helix</keyword>
<dbReference type="PATRIC" id="fig|1304284.3.peg.2425"/>
<dbReference type="GO" id="GO:0005975">
    <property type="term" value="P:carbohydrate metabolic process"/>
    <property type="evidence" value="ECO:0007669"/>
    <property type="project" value="InterPro"/>
</dbReference>
<dbReference type="RefSeq" id="WP_006317007.1">
    <property type="nucleotide sequence ID" value="NZ_ARZA01000269.1"/>
</dbReference>
<dbReference type="PANTHER" id="PTHR10587">
    <property type="entry name" value="GLYCOSYL TRANSFERASE-RELATED"/>
    <property type="match status" value="1"/>
</dbReference>
<sequence length="240" mass="28054">MTKIVLIILMIFIMYAIIPNFYSRNISKNVLRRFDNTNYLALTFDDGPDPKYTPELLDLLKKNEVKATFFLVADKAYKNKELVYRMIKEGHEVGLHSLKHKSAWLTTPLQTKYNFDRSIEIFKELGINIKLFRPPWGTFNLFTLYYATKYRLKTIFWTKEAKDWSRKTTVEQIKDRIINNINNGDIIVLHDSNGAEGAPKRTIEAVRDIIPKLKHDGYEFVTISQGMGGVEFEQDSQIYI</sequence>
<comment type="caution">
    <text evidence="3">The sequence shown here is derived from an EMBL/GenBank/DDBJ whole genome shotgun (WGS) entry which is preliminary data.</text>
</comment>
<protein>
    <submittedName>
        <fullName evidence="3">Putative polysaccharide deacetylase</fullName>
    </submittedName>
</protein>
<name>R1AS48_9FIRM</name>
<keyword evidence="1" id="KW-0472">Membrane</keyword>
<dbReference type="EMBL" id="ARZA01000269">
    <property type="protein sequence ID" value="EOC99466.1"/>
    <property type="molecule type" value="Genomic_DNA"/>
</dbReference>
<dbReference type="PROSITE" id="PS51677">
    <property type="entry name" value="NODB"/>
    <property type="match status" value="1"/>
</dbReference>
<dbReference type="AlphaFoldDB" id="R1AS48"/>
<dbReference type="InterPro" id="IPR011330">
    <property type="entry name" value="Glyco_hydro/deAcase_b/a-brl"/>
</dbReference>
<feature type="transmembrane region" description="Helical" evidence="1">
    <location>
        <begin position="6"/>
        <end position="23"/>
    </location>
</feature>
<dbReference type="SUPFAM" id="SSF88713">
    <property type="entry name" value="Glycoside hydrolase/deacetylase"/>
    <property type="match status" value="1"/>
</dbReference>
<proteinExistence type="predicted"/>
<organism evidence="3 4">
    <name type="scientific">Caldisalinibacter kiritimatiensis</name>
    <dbReference type="NCBI Taxonomy" id="1304284"/>
    <lineage>
        <taxon>Bacteria</taxon>
        <taxon>Bacillati</taxon>
        <taxon>Bacillota</taxon>
        <taxon>Tissierellia</taxon>
        <taxon>Tissierellales</taxon>
        <taxon>Thermohalobacteraceae</taxon>
        <taxon>Caldisalinibacter</taxon>
    </lineage>
</organism>
<dbReference type="STRING" id="1304284.L21TH_2471"/>
<dbReference type="Gene3D" id="3.20.20.370">
    <property type="entry name" value="Glycoside hydrolase/deacetylase"/>
    <property type="match status" value="1"/>
</dbReference>
<gene>
    <name evidence="3" type="ORF">L21TH_2471</name>
</gene>
<evidence type="ECO:0000313" key="4">
    <source>
        <dbReference type="Proteomes" id="UP000013378"/>
    </source>
</evidence>
<keyword evidence="4" id="KW-1185">Reference proteome</keyword>
<dbReference type="Proteomes" id="UP000013378">
    <property type="component" value="Unassembled WGS sequence"/>
</dbReference>
<feature type="domain" description="NodB homology" evidence="2">
    <location>
        <begin position="38"/>
        <end position="221"/>
    </location>
</feature>
<keyword evidence="1" id="KW-0812">Transmembrane</keyword>